<name>A0ABQ7YW65_BRANA</name>
<evidence type="ECO:0000313" key="2">
    <source>
        <dbReference type="Proteomes" id="UP000824890"/>
    </source>
</evidence>
<protein>
    <submittedName>
        <fullName evidence="1">Uncharacterized protein</fullName>
    </submittedName>
</protein>
<keyword evidence="2" id="KW-1185">Reference proteome</keyword>
<dbReference type="Proteomes" id="UP000824890">
    <property type="component" value="Unassembled WGS sequence"/>
</dbReference>
<reference evidence="1 2" key="1">
    <citation type="submission" date="2021-05" db="EMBL/GenBank/DDBJ databases">
        <title>Genome Assembly of Synthetic Allotetraploid Brassica napus Reveals Homoeologous Exchanges between Subgenomes.</title>
        <authorList>
            <person name="Davis J.T."/>
        </authorList>
    </citation>
    <scope>NUCLEOTIDE SEQUENCE [LARGE SCALE GENOMIC DNA]</scope>
    <source>
        <strain evidence="2">cv. Da-Ae</strain>
        <tissue evidence="1">Seedling</tissue>
    </source>
</reference>
<organism evidence="1 2">
    <name type="scientific">Brassica napus</name>
    <name type="common">Rape</name>
    <dbReference type="NCBI Taxonomy" id="3708"/>
    <lineage>
        <taxon>Eukaryota</taxon>
        <taxon>Viridiplantae</taxon>
        <taxon>Streptophyta</taxon>
        <taxon>Embryophyta</taxon>
        <taxon>Tracheophyta</taxon>
        <taxon>Spermatophyta</taxon>
        <taxon>Magnoliopsida</taxon>
        <taxon>eudicotyledons</taxon>
        <taxon>Gunneridae</taxon>
        <taxon>Pentapetalae</taxon>
        <taxon>rosids</taxon>
        <taxon>malvids</taxon>
        <taxon>Brassicales</taxon>
        <taxon>Brassicaceae</taxon>
        <taxon>Brassiceae</taxon>
        <taxon>Brassica</taxon>
    </lineage>
</organism>
<sequence>RRQSFSFSVAETEMALEEEDGCEDIGATVVCSCETLANHLTNCGFQSTPRVTSSCTSCKAAVEVDRPDQPSRIKEIAFKKQTELEDIYARSHVEINP</sequence>
<gene>
    <name evidence="1" type="ORF">HID58_069508</name>
</gene>
<evidence type="ECO:0000313" key="1">
    <source>
        <dbReference type="EMBL" id="KAH0872146.1"/>
    </source>
</evidence>
<proteinExistence type="predicted"/>
<dbReference type="EMBL" id="JAGKQM010000016">
    <property type="protein sequence ID" value="KAH0872146.1"/>
    <property type="molecule type" value="Genomic_DNA"/>
</dbReference>
<accession>A0ABQ7YW65</accession>
<comment type="caution">
    <text evidence="1">The sequence shown here is derived from an EMBL/GenBank/DDBJ whole genome shotgun (WGS) entry which is preliminary data.</text>
</comment>
<feature type="non-terminal residue" evidence="1">
    <location>
        <position position="1"/>
    </location>
</feature>